<dbReference type="InterPro" id="IPR023128">
    <property type="entry name" value="Prot_N_Gln_amidohydro_ab_roll"/>
</dbReference>
<comment type="caution">
    <text evidence="10">The sequence shown here is derived from an EMBL/GenBank/DDBJ whole genome shotgun (WGS) entry which is preliminary data.</text>
</comment>
<proteinExistence type="inferred from homology"/>
<dbReference type="InterPro" id="IPR039733">
    <property type="entry name" value="NTAQ1"/>
</dbReference>
<name>A0A835VTE4_CHLIN</name>
<dbReference type="Proteomes" id="UP000650467">
    <property type="component" value="Unassembled WGS sequence"/>
</dbReference>
<evidence type="ECO:0000313" key="11">
    <source>
        <dbReference type="Proteomes" id="UP000650467"/>
    </source>
</evidence>
<evidence type="ECO:0000256" key="7">
    <source>
        <dbReference type="ARBA" id="ARBA00048768"/>
    </source>
</evidence>
<feature type="region of interest" description="Disordered" evidence="8">
    <location>
        <begin position="1"/>
        <end position="91"/>
    </location>
</feature>
<dbReference type="InterPro" id="IPR037132">
    <property type="entry name" value="N_Gln_amidohydro_ab_roll_sf"/>
</dbReference>
<organism evidence="10 11">
    <name type="scientific">Chlamydomonas incerta</name>
    <dbReference type="NCBI Taxonomy" id="51695"/>
    <lineage>
        <taxon>Eukaryota</taxon>
        <taxon>Viridiplantae</taxon>
        <taxon>Chlorophyta</taxon>
        <taxon>core chlorophytes</taxon>
        <taxon>Chlorophyceae</taxon>
        <taxon>CS clade</taxon>
        <taxon>Chlamydomonadales</taxon>
        <taxon>Chlamydomonadaceae</taxon>
        <taxon>Chlamydomonas</taxon>
    </lineage>
</organism>
<dbReference type="EC" id="3.5.1.122" evidence="3"/>
<evidence type="ECO:0000256" key="6">
    <source>
        <dbReference type="ARBA" id="ARBA00029677"/>
    </source>
</evidence>
<feature type="compositionally biased region" description="Low complexity" evidence="8">
    <location>
        <begin position="41"/>
        <end position="66"/>
    </location>
</feature>
<evidence type="ECO:0000256" key="5">
    <source>
        <dbReference type="ARBA" id="ARBA00022801"/>
    </source>
</evidence>
<keyword evidence="5" id="KW-0378">Hydrolase</keyword>
<evidence type="ECO:0000256" key="3">
    <source>
        <dbReference type="ARBA" id="ARBA00012718"/>
    </source>
</evidence>
<gene>
    <name evidence="10" type="ORF">HXX76_013941</name>
</gene>
<reference evidence="10" key="1">
    <citation type="journal article" date="2020" name="bioRxiv">
        <title>Comparative genomics of Chlamydomonas.</title>
        <authorList>
            <person name="Craig R.J."/>
            <person name="Hasan A.R."/>
            <person name="Ness R.W."/>
            <person name="Keightley P.D."/>
        </authorList>
    </citation>
    <scope>NUCLEOTIDE SEQUENCE</scope>
    <source>
        <strain evidence="10">SAG 7.73</strain>
    </source>
</reference>
<evidence type="ECO:0000256" key="1">
    <source>
        <dbReference type="ARBA" id="ARBA00008985"/>
    </source>
</evidence>
<accession>A0A835VTE4</accession>
<dbReference type="Gene3D" id="3.10.620.10">
    <property type="entry name" value="Protein N-terminal glutamine amidohydrolase, alpha beta roll"/>
    <property type="match status" value="1"/>
</dbReference>
<comment type="similarity">
    <text evidence="1">Belongs to the NTAQ1 family.</text>
</comment>
<dbReference type="GO" id="GO:0005634">
    <property type="term" value="C:nucleus"/>
    <property type="evidence" value="ECO:0007669"/>
    <property type="project" value="TreeGrafter"/>
</dbReference>
<feature type="compositionally biased region" description="Gly residues" evidence="8">
    <location>
        <begin position="323"/>
        <end position="335"/>
    </location>
</feature>
<dbReference type="OrthoDB" id="191192at2759"/>
<comment type="subunit">
    <text evidence="2">Monomer.</text>
</comment>
<sequence length="383" mass="37564">MPIWQQRAGLRHQQGSSASASSEEEEEKNGGGYGVDDDEGGAAAAAAGASASGAGAGAGCSAQASSEQDGRSNKASRKSAADEGRDEEGDDSRGLVVWDYHVILLQRIPLVGQTGPGTGAATAAGAEAAATATAGSGPLVRVPAAAAGAAGRETGEDGETGSGTAAAAGDALAAVAAAAAAAGAGCAGPSGVLVWDLDALLPLPCSLEQYAARALHAHQPLRPAFRRYYRVVPAAAYLSHFASDRSHMRRPGGGWSSPPPPYPPLVAPADGATHTLERYWDMAPSAGTQAAAATAIATLQAAELEGALDAAAGEGSQEPARDGGLGQPGGAGAGWGRRAEGRLAAARVAASAGLLAAVAAAGPFGMVMNEPLFLMAFGAAVQG</sequence>
<dbReference type="Pfam" id="PF09764">
    <property type="entry name" value="Nt_Gln_amidase"/>
    <property type="match status" value="1"/>
</dbReference>
<feature type="region of interest" description="Disordered" evidence="8">
    <location>
        <begin position="311"/>
        <end position="336"/>
    </location>
</feature>
<evidence type="ECO:0000259" key="9">
    <source>
        <dbReference type="Pfam" id="PF09764"/>
    </source>
</evidence>
<dbReference type="GO" id="GO:0005829">
    <property type="term" value="C:cytosol"/>
    <property type="evidence" value="ECO:0007669"/>
    <property type="project" value="TreeGrafter"/>
</dbReference>
<dbReference type="PANTHER" id="PTHR13035">
    <property type="entry name" value="PROTEIN N-TERMINAL GLUTAMINE AMIDOHYDROLASE"/>
    <property type="match status" value="1"/>
</dbReference>
<evidence type="ECO:0000256" key="4">
    <source>
        <dbReference type="ARBA" id="ARBA00021247"/>
    </source>
</evidence>
<dbReference type="EMBL" id="JAEHOC010000058">
    <property type="protein sequence ID" value="KAG2425188.1"/>
    <property type="molecule type" value="Genomic_DNA"/>
</dbReference>
<comment type="catalytic activity">
    <reaction evidence="7">
        <text>N-terminal L-glutaminyl-[protein] + H2O = N-terminal L-glutamyl-[protein] + NH4(+)</text>
        <dbReference type="Rhea" id="RHEA:50680"/>
        <dbReference type="Rhea" id="RHEA-COMP:12668"/>
        <dbReference type="Rhea" id="RHEA-COMP:12777"/>
        <dbReference type="ChEBI" id="CHEBI:15377"/>
        <dbReference type="ChEBI" id="CHEBI:28938"/>
        <dbReference type="ChEBI" id="CHEBI:64721"/>
        <dbReference type="ChEBI" id="CHEBI:64722"/>
        <dbReference type="EC" id="3.5.1.122"/>
    </reaction>
</comment>
<feature type="domain" description="Protein N-terminal glutamine amidohydrolase alpha beta roll" evidence="9">
    <location>
        <begin position="191"/>
        <end position="286"/>
    </location>
</feature>
<protein>
    <recommendedName>
        <fullName evidence="4">Protein N-terminal glutamine amidohydrolase</fullName>
        <ecNumber evidence="3">3.5.1.122</ecNumber>
    </recommendedName>
    <alternativeName>
        <fullName evidence="6">Protein NH2-terminal glutamine deamidase</fullName>
    </alternativeName>
</protein>
<dbReference type="PANTHER" id="PTHR13035:SF0">
    <property type="entry name" value="PROTEIN N-TERMINAL GLUTAMINE AMIDOHYDROLASE"/>
    <property type="match status" value="1"/>
</dbReference>
<evidence type="ECO:0000256" key="2">
    <source>
        <dbReference type="ARBA" id="ARBA00011245"/>
    </source>
</evidence>
<dbReference type="GO" id="GO:0008418">
    <property type="term" value="F:protein-N-terminal asparagine amidohydrolase activity"/>
    <property type="evidence" value="ECO:0007669"/>
    <property type="project" value="InterPro"/>
</dbReference>
<evidence type="ECO:0000256" key="8">
    <source>
        <dbReference type="SAM" id="MobiDB-lite"/>
    </source>
</evidence>
<dbReference type="GO" id="GO:0070773">
    <property type="term" value="F:protein-N-terminal glutamine amidohydrolase activity"/>
    <property type="evidence" value="ECO:0007669"/>
    <property type="project" value="UniProtKB-EC"/>
</dbReference>
<keyword evidence="11" id="KW-1185">Reference proteome</keyword>
<dbReference type="AlphaFoldDB" id="A0A835VTE4"/>
<evidence type="ECO:0000313" key="10">
    <source>
        <dbReference type="EMBL" id="KAG2425188.1"/>
    </source>
</evidence>